<feature type="region of interest" description="Disordered" evidence="1">
    <location>
        <begin position="1"/>
        <end position="20"/>
    </location>
</feature>
<organism evidence="2 3">
    <name type="scientific">Heliocybe sulcata</name>
    <dbReference type="NCBI Taxonomy" id="5364"/>
    <lineage>
        <taxon>Eukaryota</taxon>
        <taxon>Fungi</taxon>
        <taxon>Dikarya</taxon>
        <taxon>Basidiomycota</taxon>
        <taxon>Agaricomycotina</taxon>
        <taxon>Agaricomycetes</taxon>
        <taxon>Gloeophyllales</taxon>
        <taxon>Gloeophyllaceae</taxon>
        <taxon>Heliocybe</taxon>
    </lineage>
</organism>
<sequence>MTCSTMFESNPVEDGLSRRWPSETRGNVLRPCCATLQQRRRRELWTSPRRVDGALHVCGHKVHNYCLYIRGNEVSYGNVCGFASTGLACPVGETLRLPSRRDFADCMLLRTIDFVPLDDLVGTDDSWGVASSGLPWCCPCFTLMLVAGRL</sequence>
<evidence type="ECO:0000313" key="2">
    <source>
        <dbReference type="EMBL" id="TFK52099.1"/>
    </source>
</evidence>
<gene>
    <name evidence="2" type="ORF">OE88DRAFT_1505084</name>
</gene>
<dbReference type="Proteomes" id="UP000305948">
    <property type="component" value="Unassembled WGS sequence"/>
</dbReference>
<reference evidence="2 3" key="1">
    <citation type="journal article" date="2019" name="Nat. Ecol. Evol.">
        <title>Megaphylogeny resolves global patterns of mushroom evolution.</title>
        <authorList>
            <person name="Varga T."/>
            <person name="Krizsan K."/>
            <person name="Foldi C."/>
            <person name="Dima B."/>
            <person name="Sanchez-Garcia M."/>
            <person name="Sanchez-Ramirez S."/>
            <person name="Szollosi G.J."/>
            <person name="Szarkandi J.G."/>
            <person name="Papp V."/>
            <person name="Albert L."/>
            <person name="Andreopoulos W."/>
            <person name="Angelini C."/>
            <person name="Antonin V."/>
            <person name="Barry K.W."/>
            <person name="Bougher N.L."/>
            <person name="Buchanan P."/>
            <person name="Buyck B."/>
            <person name="Bense V."/>
            <person name="Catcheside P."/>
            <person name="Chovatia M."/>
            <person name="Cooper J."/>
            <person name="Damon W."/>
            <person name="Desjardin D."/>
            <person name="Finy P."/>
            <person name="Geml J."/>
            <person name="Haridas S."/>
            <person name="Hughes K."/>
            <person name="Justo A."/>
            <person name="Karasinski D."/>
            <person name="Kautmanova I."/>
            <person name="Kiss B."/>
            <person name="Kocsube S."/>
            <person name="Kotiranta H."/>
            <person name="LaButti K.M."/>
            <person name="Lechner B.E."/>
            <person name="Liimatainen K."/>
            <person name="Lipzen A."/>
            <person name="Lukacs Z."/>
            <person name="Mihaltcheva S."/>
            <person name="Morgado L.N."/>
            <person name="Niskanen T."/>
            <person name="Noordeloos M.E."/>
            <person name="Ohm R.A."/>
            <person name="Ortiz-Santana B."/>
            <person name="Ovrebo C."/>
            <person name="Racz N."/>
            <person name="Riley R."/>
            <person name="Savchenko A."/>
            <person name="Shiryaev A."/>
            <person name="Soop K."/>
            <person name="Spirin V."/>
            <person name="Szebenyi C."/>
            <person name="Tomsovsky M."/>
            <person name="Tulloss R.E."/>
            <person name="Uehling J."/>
            <person name="Grigoriev I.V."/>
            <person name="Vagvolgyi C."/>
            <person name="Papp T."/>
            <person name="Martin F.M."/>
            <person name="Miettinen O."/>
            <person name="Hibbett D.S."/>
            <person name="Nagy L.G."/>
        </authorList>
    </citation>
    <scope>NUCLEOTIDE SEQUENCE [LARGE SCALE GENOMIC DNA]</scope>
    <source>
        <strain evidence="2 3">OMC1185</strain>
    </source>
</reference>
<keyword evidence="3" id="KW-1185">Reference proteome</keyword>
<dbReference type="EMBL" id="ML213510">
    <property type="protein sequence ID" value="TFK52099.1"/>
    <property type="molecule type" value="Genomic_DNA"/>
</dbReference>
<evidence type="ECO:0000313" key="3">
    <source>
        <dbReference type="Proteomes" id="UP000305948"/>
    </source>
</evidence>
<dbReference type="AlphaFoldDB" id="A0A5C3N2Z2"/>
<protein>
    <submittedName>
        <fullName evidence="2">Uncharacterized protein</fullName>
    </submittedName>
</protein>
<proteinExistence type="predicted"/>
<accession>A0A5C3N2Z2</accession>
<name>A0A5C3N2Z2_9AGAM</name>
<evidence type="ECO:0000256" key="1">
    <source>
        <dbReference type="SAM" id="MobiDB-lite"/>
    </source>
</evidence>